<dbReference type="EMBL" id="FAXC01000320">
    <property type="protein sequence ID" value="CUV09899.1"/>
    <property type="molecule type" value="Genomic_DNA"/>
</dbReference>
<reference evidence="8" key="1">
    <citation type="submission" date="2015-10" db="EMBL/GenBank/DDBJ databases">
        <authorList>
            <person name="Gilbert D.G."/>
        </authorList>
    </citation>
    <scope>NUCLEOTIDE SEQUENCE</scope>
</reference>
<feature type="transmembrane region" description="Helical" evidence="6">
    <location>
        <begin position="424"/>
        <end position="447"/>
    </location>
</feature>
<dbReference type="GO" id="GO:0015990">
    <property type="term" value="P:electron transport coupled proton transport"/>
    <property type="evidence" value="ECO:0007669"/>
    <property type="project" value="TreeGrafter"/>
</dbReference>
<keyword evidence="8" id="KW-0830">Ubiquinone</keyword>
<feature type="transmembrane region" description="Helical" evidence="6">
    <location>
        <begin position="390"/>
        <end position="412"/>
    </location>
</feature>
<organism evidence="8">
    <name type="scientific">hydrothermal vent metagenome</name>
    <dbReference type="NCBI Taxonomy" id="652676"/>
    <lineage>
        <taxon>unclassified sequences</taxon>
        <taxon>metagenomes</taxon>
        <taxon>ecological metagenomes</taxon>
    </lineage>
</organism>
<feature type="transmembrane region" description="Helical" evidence="6">
    <location>
        <begin position="278"/>
        <end position="301"/>
    </location>
</feature>
<gene>
    <name evidence="8" type="ORF">MGWOODY_Mmi1412</name>
</gene>
<feature type="transmembrane region" description="Helical" evidence="6">
    <location>
        <begin position="111"/>
        <end position="129"/>
    </location>
</feature>
<evidence type="ECO:0000313" key="8">
    <source>
        <dbReference type="EMBL" id="CUV09899.1"/>
    </source>
</evidence>
<evidence type="ECO:0000256" key="2">
    <source>
        <dbReference type="ARBA" id="ARBA00009025"/>
    </source>
</evidence>
<feature type="transmembrane region" description="Helical" evidence="6">
    <location>
        <begin position="205"/>
        <end position="227"/>
    </location>
</feature>
<dbReference type="GO" id="GO:0003954">
    <property type="term" value="F:NADH dehydrogenase activity"/>
    <property type="evidence" value="ECO:0007669"/>
    <property type="project" value="TreeGrafter"/>
</dbReference>
<feature type="transmembrane region" description="Helical" evidence="6">
    <location>
        <begin position="468"/>
        <end position="487"/>
    </location>
</feature>
<keyword evidence="8" id="KW-0560">Oxidoreductase</keyword>
<dbReference type="AlphaFoldDB" id="A0A160VIA7"/>
<feature type="domain" description="NADH:quinone oxidoreductase/Mrp antiporter transmembrane" evidence="7">
    <location>
        <begin position="128"/>
        <end position="432"/>
    </location>
</feature>
<evidence type="ECO:0000256" key="3">
    <source>
        <dbReference type="ARBA" id="ARBA00022692"/>
    </source>
</evidence>
<dbReference type="InterPro" id="IPR001750">
    <property type="entry name" value="ND/Mrp_TM"/>
</dbReference>
<dbReference type="PRINTS" id="PR01437">
    <property type="entry name" value="NUOXDRDTASE4"/>
</dbReference>
<feature type="transmembrane region" description="Helical" evidence="6">
    <location>
        <begin position="248"/>
        <end position="266"/>
    </location>
</feature>
<sequence>MEHILSWLIWLPIIGMVAIAFIPREKEDVIKITAAATTGLQFLLTLVLWKNFDSGSGAMQFMERAEWIPSFNIAYILGVDGLSLPMAILTGLLCFLGIFVSWNINKAVKGYFALFLLLDTGIMGVFLSMDFFLFYIFWEVMLLPMYFLIGIWGGPQREYAAIKFFLYTLFGSVLLLVGILGLYFSCGKTFDILELMQVAPQALGGVMWWGMSGIKVIWILLFIGFAIKVPVFPFHTWLPLAHVEAPTAISVLLAGILLKLGVYGILRVNYGLMPDGVYWFSGALAFLGLINVIWGGLCALAQTDLKKLVAYSSVNHMGYALIGMAAVIAASEANGLNLKAAQAGLGGAVFQMFNHGTISAMLFILVGVIYDRAHHREIAGFGGLAAQMPIYAGITALAFFAGLGLPGLSGFISEAMCFIGAFPVYRGIVIASTIGILLNAAYFLWAFQRIFFGELNEKYTNLPEINRLELFTVVPLLIITLFFGIYPAPYLDVISSTMNVIIDHVVSLATFASM</sequence>
<dbReference type="GO" id="GO:0048039">
    <property type="term" value="F:ubiquinone binding"/>
    <property type="evidence" value="ECO:0007669"/>
    <property type="project" value="TreeGrafter"/>
</dbReference>
<feature type="transmembrane region" description="Helical" evidence="6">
    <location>
        <begin position="29"/>
        <end position="52"/>
    </location>
</feature>
<feature type="transmembrane region" description="Helical" evidence="6">
    <location>
        <begin position="308"/>
        <end position="329"/>
    </location>
</feature>
<keyword evidence="3 6" id="KW-0812">Transmembrane</keyword>
<name>A0A160VIA7_9ZZZZ</name>
<keyword evidence="5 6" id="KW-0472">Membrane</keyword>
<evidence type="ECO:0000259" key="7">
    <source>
        <dbReference type="Pfam" id="PF00361"/>
    </source>
</evidence>
<comment type="similarity">
    <text evidence="2">Belongs to the complex I subunit 4 family.</text>
</comment>
<feature type="transmembrane region" description="Helical" evidence="6">
    <location>
        <begin position="135"/>
        <end position="152"/>
    </location>
</feature>
<keyword evidence="4 6" id="KW-1133">Transmembrane helix</keyword>
<evidence type="ECO:0000256" key="6">
    <source>
        <dbReference type="SAM" id="Phobius"/>
    </source>
</evidence>
<dbReference type="PANTHER" id="PTHR43507">
    <property type="entry name" value="NADH-UBIQUINONE OXIDOREDUCTASE CHAIN 4"/>
    <property type="match status" value="1"/>
</dbReference>
<evidence type="ECO:0000256" key="5">
    <source>
        <dbReference type="ARBA" id="ARBA00023136"/>
    </source>
</evidence>
<dbReference type="EC" id="1.6.5.3" evidence="8"/>
<dbReference type="PANTHER" id="PTHR43507:SF1">
    <property type="entry name" value="NADH-UBIQUINONE OXIDOREDUCTASE CHAIN 4"/>
    <property type="match status" value="1"/>
</dbReference>
<protein>
    <submittedName>
        <fullName evidence="8">NADH-ubiquinone oxidoreductase chain M</fullName>
        <ecNumber evidence="8">1.6.5.3</ecNumber>
    </submittedName>
</protein>
<evidence type="ECO:0000256" key="4">
    <source>
        <dbReference type="ARBA" id="ARBA00022989"/>
    </source>
</evidence>
<feature type="transmembrane region" description="Helical" evidence="6">
    <location>
        <begin position="72"/>
        <end position="99"/>
    </location>
</feature>
<dbReference type="InterPro" id="IPR003918">
    <property type="entry name" value="NADH_UbQ_OxRdtase"/>
</dbReference>
<dbReference type="NCBIfam" id="TIGR01972">
    <property type="entry name" value="NDH_I_M"/>
    <property type="match status" value="1"/>
</dbReference>
<comment type="subcellular location">
    <subcellularLocation>
        <location evidence="1">Membrane</location>
        <topology evidence="1">Multi-pass membrane protein</topology>
    </subcellularLocation>
</comment>
<dbReference type="GO" id="GO:0042773">
    <property type="term" value="P:ATP synthesis coupled electron transport"/>
    <property type="evidence" value="ECO:0007669"/>
    <property type="project" value="InterPro"/>
</dbReference>
<feature type="transmembrane region" description="Helical" evidence="6">
    <location>
        <begin position="6"/>
        <end position="22"/>
    </location>
</feature>
<dbReference type="GO" id="GO:0016020">
    <property type="term" value="C:membrane"/>
    <property type="evidence" value="ECO:0007669"/>
    <property type="project" value="UniProtKB-SubCell"/>
</dbReference>
<proteinExistence type="inferred from homology"/>
<evidence type="ECO:0000256" key="1">
    <source>
        <dbReference type="ARBA" id="ARBA00004141"/>
    </source>
</evidence>
<dbReference type="Pfam" id="PF00361">
    <property type="entry name" value="Proton_antipo_M"/>
    <property type="match status" value="1"/>
</dbReference>
<dbReference type="InterPro" id="IPR010227">
    <property type="entry name" value="NADH_Q_OxRdtase_chainM/4"/>
</dbReference>
<accession>A0A160VIA7</accession>
<feature type="transmembrane region" description="Helical" evidence="6">
    <location>
        <begin position="349"/>
        <end position="370"/>
    </location>
</feature>
<feature type="transmembrane region" description="Helical" evidence="6">
    <location>
        <begin position="164"/>
        <end position="185"/>
    </location>
</feature>
<dbReference type="GO" id="GO:0008137">
    <property type="term" value="F:NADH dehydrogenase (ubiquinone) activity"/>
    <property type="evidence" value="ECO:0007669"/>
    <property type="project" value="InterPro"/>
</dbReference>